<proteinExistence type="predicted"/>
<reference evidence="1" key="2">
    <citation type="submission" date="2016-06" db="EMBL/GenBank/DDBJ databases">
        <title>The genome of a short-lived fish provides insights into sex chromosome evolution and the genetic control of aging.</title>
        <authorList>
            <person name="Reichwald K."/>
            <person name="Felder M."/>
            <person name="Petzold A."/>
            <person name="Koch P."/>
            <person name="Groth M."/>
            <person name="Platzer M."/>
        </authorList>
    </citation>
    <scope>NUCLEOTIDE SEQUENCE</scope>
    <source>
        <tissue evidence="1">Brain</tissue>
    </source>
</reference>
<gene>
    <name evidence="1" type="primary">Nfu_g_1_013509</name>
</gene>
<feature type="non-terminal residue" evidence="1">
    <location>
        <position position="96"/>
    </location>
</feature>
<dbReference type="EMBL" id="HAEF01000305">
    <property type="protein sequence ID" value="SBR37687.1"/>
    <property type="molecule type" value="Transcribed_RNA"/>
</dbReference>
<accession>A0A1A8KZ65</accession>
<feature type="non-terminal residue" evidence="1">
    <location>
        <position position="1"/>
    </location>
</feature>
<dbReference type="AlphaFoldDB" id="A0A1A8KZ65"/>
<sequence length="96" mass="10807">LTLLTAVKEKNCFSQRLINSTASRRIMNCACRKPLQADSISQSEAPLIVRVTLSRPISQQWVLDQFGSKTTASEGGLKKRPVACRKIQDYLNENQR</sequence>
<organism evidence="1">
    <name type="scientific">Nothobranchius pienaari</name>
    <dbReference type="NCBI Taxonomy" id="704102"/>
    <lineage>
        <taxon>Eukaryota</taxon>
        <taxon>Metazoa</taxon>
        <taxon>Chordata</taxon>
        <taxon>Craniata</taxon>
        <taxon>Vertebrata</taxon>
        <taxon>Euteleostomi</taxon>
        <taxon>Actinopterygii</taxon>
        <taxon>Neopterygii</taxon>
        <taxon>Teleostei</taxon>
        <taxon>Neoteleostei</taxon>
        <taxon>Acanthomorphata</taxon>
        <taxon>Ovalentaria</taxon>
        <taxon>Atherinomorphae</taxon>
        <taxon>Cyprinodontiformes</taxon>
        <taxon>Nothobranchiidae</taxon>
        <taxon>Nothobranchius</taxon>
    </lineage>
</organism>
<protein>
    <submittedName>
        <fullName evidence="1">Uncharacterized protein</fullName>
    </submittedName>
</protein>
<reference evidence="1" key="1">
    <citation type="submission" date="2016-05" db="EMBL/GenBank/DDBJ databases">
        <authorList>
            <person name="Lavstsen T."/>
            <person name="Jespersen J.S."/>
        </authorList>
    </citation>
    <scope>NUCLEOTIDE SEQUENCE</scope>
    <source>
        <tissue evidence="1">Brain</tissue>
    </source>
</reference>
<name>A0A1A8KZ65_9TELE</name>
<evidence type="ECO:0000313" key="1">
    <source>
        <dbReference type="EMBL" id="SBR37687.1"/>
    </source>
</evidence>